<evidence type="ECO:0000313" key="8">
    <source>
        <dbReference type="Proteomes" id="UP000824890"/>
    </source>
</evidence>
<evidence type="ECO:0000256" key="6">
    <source>
        <dbReference type="SAM" id="Phobius"/>
    </source>
</evidence>
<dbReference type="Pfam" id="PF00854">
    <property type="entry name" value="PTR2"/>
    <property type="match status" value="1"/>
</dbReference>
<evidence type="ECO:0000256" key="3">
    <source>
        <dbReference type="ARBA" id="ARBA00022692"/>
    </source>
</evidence>
<dbReference type="Proteomes" id="UP000824890">
    <property type="component" value="Unassembled WGS sequence"/>
</dbReference>
<dbReference type="InterPro" id="IPR000109">
    <property type="entry name" value="POT_fam"/>
</dbReference>
<proteinExistence type="inferred from homology"/>
<name>A0ABQ8C3Y5_BRANA</name>
<keyword evidence="3 6" id="KW-0812">Transmembrane</keyword>
<evidence type="ECO:0000256" key="5">
    <source>
        <dbReference type="ARBA" id="ARBA00023136"/>
    </source>
</evidence>
<feature type="transmembrane region" description="Helical" evidence="6">
    <location>
        <begin position="53"/>
        <end position="73"/>
    </location>
</feature>
<feature type="transmembrane region" description="Helical" evidence="6">
    <location>
        <begin position="9"/>
        <end position="27"/>
    </location>
</feature>
<keyword evidence="4 6" id="KW-1133">Transmembrane helix</keyword>
<comment type="caution">
    <text evidence="7">The sequence shown here is derived from an EMBL/GenBank/DDBJ whole genome shotgun (WGS) entry which is preliminary data.</text>
</comment>
<dbReference type="Gene3D" id="1.20.1250.20">
    <property type="entry name" value="MFS general substrate transporter like domains"/>
    <property type="match status" value="1"/>
</dbReference>
<gene>
    <name evidence="7" type="ORF">HID58_035009</name>
</gene>
<accession>A0ABQ8C3Y5</accession>
<comment type="subcellular location">
    <subcellularLocation>
        <location evidence="1">Membrane</location>
        <topology evidence="1">Multi-pass membrane protein</topology>
    </subcellularLocation>
</comment>
<protein>
    <submittedName>
        <fullName evidence="7">Uncharacterized protein</fullName>
    </submittedName>
</protein>
<organism evidence="7 8">
    <name type="scientific">Brassica napus</name>
    <name type="common">Rape</name>
    <dbReference type="NCBI Taxonomy" id="3708"/>
    <lineage>
        <taxon>Eukaryota</taxon>
        <taxon>Viridiplantae</taxon>
        <taxon>Streptophyta</taxon>
        <taxon>Embryophyta</taxon>
        <taxon>Tracheophyta</taxon>
        <taxon>Spermatophyta</taxon>
        <taxon>Magnoliopsida</taxon>
        <taxon>eudicotyledons</taxon>
        <taxon>Gunneridae</taxon>
        <taxon>Pentapetalae</taxon>
        <taxon>rosids</taxon>
        <taxon>malvids</taxon>
        <taxon>Brassicales</taxon>
        <taxon>Brassicaceae</taxon>
        <taxon>Brassiceae</taxon>
        <taxon>Brassica</taxon>
    </lineage>
</organism>
<dbReference type="InterPro" id="IPR036259">
    <property type="entry name" value="MFS_trans_sf"/>
</dbReference>
<evidence type="ECO:0000256" key="4">
    <source>
        <dbReference type="ARBA" id="ARBA00022989"/>
    </source>
</evidence>
<feature type="non-terminal residue" evidence="7">
    <location>
        <position position="1"/>
    </location>
</feature>
<keyword evidence="8" id="KW-1185">Reference proteome</keyword>
<reference evidence="7 8" key="1">
    <citation type="submission" date="2021-05" db="EMBL/GenBank/DDBJ databases">
        <title>Genome Assembly of Synthetic Allotetraploid Brassica napus Reveals Homoeologous Exchanges between Subgenomes.</title>
        <authorList>
            <person name="Davis J.T."/>
        </authorList>
    </citation>
    <scope>NUCLEOTIDE SEQUENCE [LARGE SCALE GENOMIC DNA]</scope>
    <source>
        <strain evidence="8">cv. Da-Ae</strain>
        <tissue evidence="7">Seedling</tissue>
    </source>
</reference>
<evidence type="ECO:0000313" key="7">
    <source>
        <dbReference type="EMBL" id="KAH0911688.1"/>
    </source>
</evidence>
<dbReference type="PANTHER" id="PTHR11654">
    <property type="entry name" value="OLIGOPEPTIDE TRANSPORTER-RELATED"/>
    <property type="match status" value="1"/>
</dbReference>
<comment type="similarity">
    <text evidence="2">Belongs to the major facilitator superfamily. Proton-dependent oligopeptide transporter (POT/PTR) (TC 2.A.17) family.</text>
</comment>
<evidence type="ECO:0000256" key="2">
    <source>
        <dbReference type="ARBA" id="ARBA00005982"/>
    </source>
</evidence>
<evidence type="ECO:0000256" key="1">
    <source>
        <dbReference type="ARBA" id="ARBA00004141"/>
    </source>
</evidence>
<keyword evidence="5 6" id="KW-0472">Membrane</keyword>
<dbReference type="EMBL" id="JAGKQM010000009">
    <property type="protein sequence ID" value="KAH0911688.1"/>
    <property type="molecule type" value="Genomic_DNA"/>
</dbReference>
<sequence>NLTGFRNPSGFFGIIIGVSILVSVPAYEHMCLLKNVTKKLFGITMLLRIGDGMVLSSFNMVLSSFNMVLAALVKARRLQRVREHRLMDKPDVTVTFVTQYLLGMIDVFSLVGTQEFFYDQVLTEPRSIGLAPSLSAMGLSSF</sequence>